<dbReference type="Pfam" id="PF02931">
    <property type="entry name" value="Neur_chan_LBD"/>
    <property type="match status" value="1"/>
</dbReference>
<feature type="domain" description="Acyl-CoA oxidase/dehydrogenase middle" evidence="30">
    <location>
        <begin position="157"/>
        <end position="250"/>
    </location>
</feature>
<dbReference type="InterPro" id="IPR018000">
    <property type="entry name" value="Neurotransmitter_ion_chnl_CS"/>
</dbReference>
<evidence type="ECO:0000313" key="34">
    <source>
        <dbReference type="EMBL" id="CAF0789785.1"/>
    </source>
</evidence>
<dbReference type="GO" id="GO:0005739">
    <property type="term" value="C:mitochondrion"/>
    <property type="evidence" value="ECO:0007669"/>
    <property type="project" value="TreeGrafter"/>
</dbReference>
<feature type="active site" description="Proton acceptor" evidence="27">
    <location>
        <position position="397"/>
    </location>
</feature>
<keyword evidence="37" id="KW-1185">Reference proteome</keyword>
<evidence type="ECO:0000256" key="16">
    <source>
        <dbReference type="ARBA" id="ARBA00023170"/>
    </source>
</evidence>
<dbReference type="SUPFAM" id="SSF63712">
    <property type="entry name" value="Nicotinic receptor ligand binding domain-like"/>
    <property type="match status" value="1"/>
</dbReference>
<evidence type="ECO:0000259" key="29">
    <source>
        <dbReference type="Pfam" id="PF00441"/>
    </source>
</evidence>
<evidence type="ECO:0000256" key="7">
    <source>
        <dbReference type="ARBA" id="ARBA00022630"/>
    </source>
</evidence>
<dbReference type="GO" id="GO:0004888">
    <property type="term" value="F:transmembrane signaling receptor activity"/>
    <property type="evidence" value="ECO:0007669"/>
    <property type="project" value="InterPro"/>
</dbReference>
<comment type="catalytic activity">
    <reaction evidence="21">
        <text>(2S)-2-methylbutanoyl-CoA + oxidized [electron-transfer flavoprotein] + H(+) = (2E)-2-methylbut-2-enoyl-CoA + reduced [electron-transfer flavoprotein]</text>
        <dbReference type="Rhea" id="RHEA:48256"/>
        <dbReference type="Rhea" id="RHEA-COMP:10685"/>
        <dbReference type="Rhea" id="RHEA-COMP:10686"/>
        <dbReference type="ChEBI" id="CHEBI:15378"/>
        <dbReference type="ChEBI" id="CHEBI:57337"/>
        <dbReference type="ChEBI" id="CHEBI:57692"/>
        <dbReference type="ChEBI" id="CHEBI:58307"/>
        <dbReference type="ChEBI" id="CHEBI:88166"/>
    </reaction>
    <physiologicalReaction direction="left-to-right" evidence="21">
        <dbReference type="Rhea" id="RHEA:48257"/>
    </physiologicalReaction>
</comment>
<dbReference type="PRINTS" id="PR00254">
    <property type="entry name" value="NICOTINICR"/>
</dbReference>
<keyword evidence="15" id="KW-1015">Disulfide bond</keyword>
<keyword evidence="13 28" id="KW-0406">Ion transport</keyword>
<keyword evidence="5" id="KW-0101">Branched-chain amino acid catabolism</keyword>
<dbReference type="PRINTS" id="PR00252">
    <property type="entry name" value="NRIONCHANNEL"/>
</dbReference>
<dbReference type="Pfam" id="PF02771">
    <property type="entry name" value="Acyl-CoA_dh_N"/>
    <property type="match status" value="1"/>
</dbReference>
<dbReference type="GO" id="GO:0003853">
    <property type="term" value="F:short-chain 2-methyl fatty acyl-CoA dehydrogenase activity"/>
    <property type="evidence" value="ECO:0007669"/>
    <property type="project" value="UniProtKB-EC"/>
</dbReference>
<evidence type="ECO:0000256" key="8">
    <source>
        <dbReference type="ARBA" id="ARBA00022692"/>
    </source>
</evidence>
<dbReference type="InterPro" id="IPR038050">
    <property type="entry name" value="Neuro_actylchol_rec"/>
</dbReference>
<evidence type="ECO:0000256" key="19">
    <source>
        <dbReference type="ARBA" id="ARBA00023303"/>
    </source>
</evidence>
<dbReference type="OrthoDB" id="10254877at2759"/>
<feature type="domain" description="Neurotransmitter-gated ion-channel ligand-binding" evidence="32">
    <location>
        <begin position="424"/>
        <end position="636"/>
    </location>
</feature>
<keyword evidence="6" id="KW-1003">Cell membrane</keyword>
<dbReference type="EMBL" id="CAJNOM010000013">
    <property type="protein sequence ID" value="CAF0789785.1"/>
    <property type="molecule type" value="Genomic_DNA"/>
</dbReference>
<dbReference type="Pfam" id="PF02932">
    <property type="entry name" value="Neur_chan_memb"/>
    <property type="match status" value="1"/>
</dbReference>
<dbReference type="NCBIfam" id="TIGR00860">
    <property type="entry name" value="LIC"/>
    <property type="match status" value="1"/>
</dbReference>
<dbReference type="CDD" id="cd19064">
    <property type="entry name" value="LGIC_TM_nAChR"/>
    <property type="match status" value="1"/>
</dbReference>
<dbReference type="GO" id="GO:0045211">
    <property type="term" value="C:postsynaptic membrane"/>
    <property type="evidence" value="ECO:0007669"/>
    <property type="project" value="InterPro"/>
</dbReference>
<evidence type="ECO:0000256" key="23">
    <source>
        <dbReference type="ARBA" id="ARBA00052552"/>
    </source>
</evidence>
<feature type="domain" description="Acyl-CoA dehydrogenase/oxidase N-terminal" evidence="31">
    <location>
        <begin position="42"/>
        <end position="152"/>
    </location>
</feature>
<comment type="similarity">
    <text evidence="28">Belongs to the ligand-gated ion channel (TC 1.A.9) family.</text>
</comment>
<keyword evidence="11" id="KW-0560">Oxidoreductase</keyword>
<evidence type="ECO:0000256" key="14">
    <source>
        <dbReference type="ARBA" id="ARBA00023136"/>
    </source>
</evidence>
<dbReference type="InterPro" id="IPR052547">
    <property type="entry name" value="Mito_Isobutyryl-CoADH"/>
</dbReference>
<dbReference type="SUPFAM" id="SSF47203">
    <property type="entry name" value="Acyl-CoA dehydrogenase C-terminal domain-like"/>
    <property type="match status" value="1"/>
</dbReference>
<evidence type="ECO:0000259" key="32">
    <source>
        <dbReference type="Pfam" id="PF02931"/>
    </source>
</evidence>
<dbReference type="SUPFAM" id="SSF90112">
    <property type="entry name" value="Neurotransmitter-gated ion-channel transmembrane pore"/>
    <property type="match status" value="1"/>
</dbReference>
<dbReference type="EMBL" id="CAJNOI010000034">
    <property type="protein sequence ID" value="CAF0893520.1"/>
    <property type="molecule type" value="Genomic_DNA"/>
</dbReference>
<feature type="transmembrane region" description="Helical" evidence="28">
    <location>
        <begin position="824"/>
        <end position="849"/>
    </location>
</feature>
<evidence type="ECO:0000313" key="37">
    <source>
        <dbReference type="Proteomes" id="UP000663832"/>
    </source>
</evidence>
<evidence type="ECO:0000256" key="26">
    <source>
        <dbReference type="ARBA" id="ARBA00076026"/>
    </source>
</evidence>
<dbReference type="InterPro" id="IPR046373">
    <property type="entry name" value="Acyl-CoA_Oxase/DH_mid-dom_sf"/>
</dbReference>
<gene>
    <name evidence="36" type="ORF">BJG266_LOCUS10083</name>
    <name evidence="34" type="ORF">QVE165_LOCUS3633</name>
    <name evidence="35" type="ORF">QVE165_LOCUS3717</name>
</gene>
<dbReference type="PANTHER" id="PTHR43831">
    <property type="entry name" value="ISOBUTYRYL-COA DEHYDROGENASE"/>
    <property type="match status" value="1"/>
</dbReference>
<dbReference type="FunFam" id="2.40.110.10:FF:000001">
    <property type="entry name" value="Acyl-CoA dehydrogenase, mitochondrial"/>
    <property type="match status" value="1"/>
</dbReference>
<dbReference type="Pfam" id="PF02770">
    <property type="entry name" value="Acyl-CoA_dh_M"/>
    <property type="match status" value="1"/>
</dbReference>
<evidence type="ECO:0000256" key="22">
    <source>
        <dbReference type="ARBA" id="ARBA00050268"/>
    </source>
</evidence>
<dbReference type="InterPro" id="IPR002394">
    <property type="entry name" value="Nicotinic_acetylcholine_rcpt"/>
</dbReference>
<evidence type="ECO:0000256" key="17">
    <source>
        <dbReference type="ARBA" id="ARBA00023180"/>
    </source>
</evidence>
<evidence type="ECO:0000256" key="28">
    <source>
        <dbReference type="RuleBase" id="RU000687"/>
    </source>
</evidence>
<evidence type="ECO:0000256" key="20">
    <source>
        <dbReference type="ARBA" id="ARBA00034099"/>
    </source>
</evidence>
<dbReference type="InterPro" id="IPR036734">
    <property type="entry name" value="Neur_chan_lig-bd_sf"/>
</dbReference>
<dbReference type="FunFam" id="1.20.140.10:FF:000001">
    <property type="entry name" value="Acyl-CoA dehydrogenase"/>
    <property type="match status" value="1"/>
</dbReference>
<dbReference type="GO" id="GO:0050660">
    <property type="term" value="F:flavin adenine dinucleotide binding"/>
    <property type="evidence" value="ECO:0007669"/>
    <property type="project" value="InterPro"/>
</dbReference>
<evidence type="ECO:0000313" key="36">
    <source>
        <dbReference type="EMBL" id="CAF0893520.1"/>
    </source>
</evidence>
<comment type="subcellular location">
    <subcellularLocation>
        <location evidence="20">Synaptic cell membrane</location>
        <topology evidence="20">Multi-pass membrane protein</topology>
    </subcellularLocation>
</comment>
<dbReference type="InterPro" id="IPR006089">
    <property type="entry name" value="Acyl-CoA_DH_CS"/>
</dbReference>
<dbReference type="PROSITE" id="PS00236">
    <property type="entry name" value="NEUROTR_ION_CHANNEL"/>
    <property type="match status" value="1"/>
</dbReference>
<keyword evidence="14 28" id="KW-0472">Membrane</keyword>
<feature type="domain" description="Acyl-CoA dehydrogenase/oxidase C-terminal" evidence="29">
    <location>
        <begin position="262"/>
        <end position="411"/>
    </location>
</feature>
<feature type="transmembrane region" description="Helical" evidence="28">
    <location>
        <begin position="672"/>
        <end position="690"/>
    </location>
</feature>
<evidence type="ECO:0000256" key="10">
    <source>
        <dbReference type="ARBA" id="ARBA00022989"/>
    </source>
</evidence>
<dbReference type="CDD" id="cd01162">
    <property type="entry name" value="IBD"/>
    <property type="match status" value="1"/>
</dbReference>
<dbReference type="FunFam" id="2.70.170.10:FF:000013">
    <property type="entry name" value="Acetylcholine receptor subunit alpha"/>
    <property type="match status" value="1"/>
</dbReference>
<accession>A0A813Z629</accession>
<evidence type="ECO:0000256" key="6">
    <source>
        <dbReference type="ARBA" id="ARBA00022475"/>
    </source>
</evidence>
<dbReference type="InterPro" id="IPR006091">
    <property type="entry name" value="Acyl-CoA_Oxase/DH_mid-dom"/>
</dbReference>
<dbReference type="PANTHER" id="PTHR43831:SF1">
    <property type="entry name" value="ISOBUTYRYL-COA DEHYDROGENASE, MITOCHONDRIAL"/>
    <property type="match status" value="1"/>
</dbReference>
<dbReference type="InterPro" id="IPR013786">
    <property type="entry name" value="AcylCoA_DH/ox_N"/>
</dbReference>
<keyword evidence="18" id="KW-1071">Ligand-gated ion channel</keyword>
<evidence type="ECO:0000313" key="35">
    <source>
        <dbReference type="EMBL" id="CAF0791372.1"/>
    </source>
</evidence>
<comment type="caution">
    <text evidence="36">The sequence shown here is derived from an EMBL/GenBank/DDBJ whole genome shotgun (WGS) entry which is preliminary data.</text>
</comment>
<evidence type="ECO:0000256" key="25">
    <source>
        <dbReference type="ARBA" id="ARBA00071686"/>
    </source>
</evidence>
<dbReference type="GO" id="GO:0022848">
    <property type="term" value="F:acetylcholine-gated monoatomic cation-selective channel activity"/>
    <property type="evidence" value="ECO:0007669"/>
    <property type="project" value="InterPro"/>
</dbReference>
<evidence type="ECO:0000256" key="13">
    <source>
        <dbReference type="ARBA" id="ARBA00023065"/>
    </source>
</evidence>
<evidence type="ECO:0000256" key="4">
    <source>
        <dbReference type="ARBA" id="ARBA00022448"/>
    </source>
</evidence>
<evidence type="ECO:0000256" key="2">
    <source>
        <dbReference type="ARBA" id="ARBA00005109"/>
    </source>
</evidence>
<dbReference type="InterPro" id="IPR009075">
    <property type="entry name" value="AcylCo_DH/oxidase_C"/>
</dbReference>
<keyword evidence="12" id="KW-0770">Synapse</keyword>
<evidence type="ECO:0000256" key="3">
    <source>
        <dbReference type="ARBA" id="ARBA00009347"/>
    </source>
</evidence>
<keyword evidence="4 28" id="KW-0813">Transport</keyword>
<name>A0A813Z629_9BILA</name>
<dbReference type="InterPro" id="IPR006202">
    <property type="entry name" value="Neur_chan_lig-bd"/>
</dbReference>
<dbReference type="PROSITE" id="PS00072">
    <property type="entry name" value="ACYL_COA_DH_1"/>
    <property type="match status" value="1"/>
</dbReference>
<comment type="catalytic activity">
    <reaction evidence="22">
        <text>propanoyl-CoA + oxidized [electron-transfer flavoprotein] + H(+) = acryloyl-CoA + reduced [electron-transfer flavoprotein]</text>
        <dbReference type="Rhea" id="RHEA:31287"/>
        <dbReference type="Rhea" id="RHEA-COMP:10685"/>
        <dbReference type="Rhea" id="RHEA-COMP:10686"/>
        <dbReference type="ChEBI" id="CHEBI:15378"/>
        <dbReference type="ChEBI" id="CHEBI:57367"/>
        <dbReference type="ChEBI" id="CHEBI:57392"/>
        <dbReference type="ChEBI" id="CHEBI:57692"/>
        <dbReference type="ChEBI" id="CHEBI:58307"/>
    </reaction>
    <physiologicalReaction direction="left-to-right" evidence="22">
        <dbReference type="Rhea" id="RHEA:31288"/>
    </physiologicalReaction>
</comment>
<dbReference type="InterPro" id="IPR006201">
    <property type="entry name" value="Neur_channel"/>
</dbReference>
<evidence type="ECO:0000256" key="9">
    <source>
        <dbReference type="ARBA" id="ARBA00022827"/>
    </source>
</evidence>
<comment type="similarity">
    <text evidence="3">Belongs to the acyl-CoA dehydrogenase family.</text>
</comment>
<proteinExistence type="inferred from homology"/>
<dbReference type="GO" id="GO:0006629">
    <property type="term" value="P:lipid metabolic process"/>
    <property type="evidence" value="ECO:0007669"/>
    <property type="project" value="InterPro"/>
</dbReference>
<comment type="function">
    <text evidence="24">Isobutyryl-CoA dehydrogenase which catalyzes the conversion of 2-methylpropanoyl-CoA to (2E)-2-methylpropenoyl-CoA in the valine catabolic pathway. To a lesser extent, also able to catalyze the oxidation of (2S)-2-methylbutanoyl-CoA.</text>
</comment>
<dbReference type="InterPro" id="IPR036250">
    <property type="entry name" value="AcylCo_DH-like_C"/>
</dbReference>
<sequence length="861" mass="98059">MFRLNTAIFRHLPLFQRGSIISNIGRCQSIEHRCDVEDALDEEQKAIQQTAYQFAQTEMAPFMYEWDRTEYFPKDTLRKAAQLGFAAIYCRDEFGGTGGTRLDASIIFEALSQGCVSTAAYLSIHNMCAWMIDAFGSDANRSKWVPRLSTMELFSSYCLTEPGSGSDAASLSTRAERKGNKYILNGTKAFISGGGESDIYLVMCRTGDQSPKGISCILVEKDSPGLSFGKKEEKMGWNCQPTKQVIMDDCEVPIENLIGKEGQGFEIAMRGLNGGRINIASCSLGAAEASMQKTGEYLKVRKQFGQTLSQFQYLQFKFAEMATKLVASRLLVRKAALALDQKSPDTVSLCAMAKLFATDTCFDICNQALQMHGGYGYIKSTPIQQYVRDCRVHQILEGTNEVMRLIISRDALKRYETNGNVDAKRLLNELMKDYNKNVLPVQSINQKVNVTLGLKLSQLSDIDERNQIMTTNVWLEHEWSDYKLTWDPSQYGNIDVVEIPSSDIWVPDIVLYNNADGTYEVNTITKTHVYWNGTIKWNPPVIYKSYCDINIRYYPFDEQNCTLKFGTWSHNGNLVDLNHESGQIAVDDGIDLTDYYQSIEWDILSVPAFRHVLFYDCCKDDPYFDVTFILIIRRKPLFYTVNLVIPCVNIAFLTILVFCLPSDCGEKLTLSISIFVALQVFYLLLIDLIPPTSLTISLLGTYLLFTLVLVNASIFITIITLNIHWRHPNTHHMPDWVKRWFLIIIPPFVFMSKPRIADVILQLDEKENLIPDETNIKRLSDYMQTISVDKYPPVIQRAIKDIRYISETQRDAQKDDLEREGWRFIALVIDRCFLIIFTIFTIIGTFLILSAGPPTKYKVIR</sequence>
<comment type="pathway">
    <text evidence="2">Amino-acid degradation; L-valine degradation.</text>
</comment>
<evidence type="ECO:0000256" key="1">
    <source>
        <dbReference type="ARBA" id="ARBA00001974"/>
    </source>
</evidence>
<dbReference type="AlphaFoldDB" id="A0A813Z629"/>
<dbReference type="FunFam" id="1.20.58.390:FF:000001">
    <property type="entry name" value="Neuronal nicotinic acetylcholine receptor subunit 3"/>
    <property type="match status" value="1"/>
</dbReference>
<dbReference type="Gene3D" id="2.70.170.10">
    <property type="entry name" value="Neurotransmitter-gated ion-channel ligand-binding domain"/>
    <property type="match status" value="1"/>
</dbReference>
<evidence type="ECO:0000259" key="33">
    <source>
        <dbReference type="Pfam" id="PF02932"/>
    </source>
</evidence>
<evidence type="ECO:0000256" key="27">
    <source>
        <dbReference type="PIRSR" id="PIRSR634178-1"/>
    </source>
</evidence>
<dbReference type="Gene3D" id="2.40.110.10">
    <property type="entry name" value="Butyryl-CoA Dehydrogenase, subunit A, domain 2"/>
    <property type="match status" value="1"/>
</dbReference>
<dbReference type="Pfam" id="PF00441">
    <property type="entry name" value="Acyl-CoA_dh_1"/>
    <property type="match status" value="1"/>
</dbReference>
<feature type="transmembrane region" description="Helical" evidence="28">
    <location>
        <begin position="637"/>
        <end position="660"/>
    </location>
</feature>
<dbReference type="Proteomes" id="UP000663832">
    <property type="component" value="Unassembled WGS sequence"/>
</dbReference>
<dbReference type="SUPFAM" id="SSF56645">
    <property type="entry name" value="Acyl-CoA dehydrogenase NM domain-like"/>
    <property type="match status" value="1"/>
</dbReference>
<dbReference type="Gene3D" id="1.20.140.10">
    <property type="entry name" value="Butyryl-CoA Dehydrogenase, subunit A, domain 3"/>
    <property type="match status" value="1"/>
</dbReference>
<evidence type="ECO:0000256" key="21">
    <source>
        <dbReference type="ARBA" id="ARBA00049552"/>
    </source>
</evidence>
<comment type="cofactor">
    <cofactor evidence="1">
        <name>FAD</name>
        <dbReference type="ChEBI" id="CHEBI:57692"/>
    </cofactor>
</comment>
<evidence type="ECO:0000256" key="15">
    <source>
        <dbReference type="ARBA" id="ARBA00023157"/>
    </source>
</evidence>
<protein>
    <recommendedName>
        <fullName evidence="25">Isobutyryl-CoA dehydrogenase, mitochondrial</fullName>
    </recommendedName>
    <alternativeName>
        <fullName evidence="26">Acyl-CoA dehydrogenase family member 8</fullName>
    </alternativeName>
</protein>
<comment type="catalytic activity">
    <reaction evidence="23">
        <text>2-methylpropanoyl-CoA + oxidized [electron-transfer flavoprotein] + H(+) = 2-methylpropenoyl-CoA + reduced [electron-transfer flavoprotein]</text>
        <dbReference type="Rhea" id="RHEA:44180"/>
        <dbReference type="Rhea" id="RHEA-COMP:10685"/>
        <dbReference type="Rhea" id="RHEA-COMP:10686"/>
        <dbReference type="ChEBI" id="CHEBI:15378"/>
        <dbReference type="ChEBI" id="CHEBI:57338"/>
        <dbReference type="ChEBI" id="CHEBI:57692"/>
        <dbReference type="ChEBI" id="CHEBI:58307"/>
        <dbReference type="ChEBI" id="CHEBI:62500"/>
        <dbReference type="EC" id="1.3.8.5"/>
    </reaction>
    <physiologicalReaction direction="left-to-right" evidence="23">
        <dbReference type="Rhea" id="RHEA:44181"/>
    </physiologicalReaction>
</comment>
<dbReference type="InterPro" id="IPR037069">
    <property type="entry name" value="AcylCoA_DH/ox_N_sf"/>
</dbReference>
<evidence type="ECO:0000256" key="24">
    <source>
        <dbReference type="ARBA" id="ARBA00055070"/>
    </source>
</evidence>
<evidence type="ECO:0000256" key="11">
    <source>
        <dbReference type="ARBA" id="ARBA00023002"/>
    </source>
</evidence>
<reference evidence="36" key="1">
    <citation type="submission" date="2021-02" db="EMBL/GenBank/DDBJ databases">
        <authorList>
            <person name="Nowell W R."/>
        </authorList>
    </citation>
    <scope>NUCLEOTIDE SEQUENCE</scope>
</reference>
<keyword evidence="10 28" id="KW-1133">Transmembrane helix</keyword>
<keyword evidence="19 28" id="KW-0407">Ion channel</keyword>
<keyword evidence="9" id="KW-0274">FAD</keyword>
<keyword evidence="8 28" id="KW-0812">Transmembrane</keyword>
<feature type="transmembrane region" description="Helical" evidence="28">
    <location>
        <begin position="702"/>
        <end position="723"/>
    </location>
</feature>
<evidence type="ECO:0000256" key="5">
    <source>
        <dbReference type="ARBA" id="ARBA00022456"/>
    </source>
</evidence>
<evidence type="ECO:0000256" key="12">
    <source>
        <dbReference type="ARBA" id="ARBA00023018"/>
    </source>
</evidence>
<keyword evidence="7" id="KW-0285">Flavoprotein</keyword>
<feature type="domain" description="Neurotransmitter-gated ion-channel transmembrane" evidence="33">
    <location>
        <begin position="643"/>
        <end position="848"/>
    </location>
</feature>
<evidence type="ECO:0000259" key="31">
    <source>
        <dbReference type="Pfam" id="PF02771"/>
    </source>
</evidence>
<dbReference type="EMBL" id="CAJNOM010000013">
    <property type="protein sequence ID" value="CAF0791372.1"/>
    <property type="molecule type" value="Genomic_DNA"/>
</dbReference>
<dbReference type="Gene3D" id="1.20.58.390">
    <property type="entry name" value="Neurotransmitter-gated ion-channel transmembrane domain"/>
    <property type="match status" value="2"/>
</dbReference>
<evidence type="ECO:0000259" key="30">
    <source>
        <dbReference type="Pfam" id="PF02770"/>
    </source>
</evidence>
<dbReference type="Proteomes" id="UP000663877">
    <property type="component" value="Unassembled WGS sequence"/>
</dbReference>
<dbReference type="Gene3D" id="1.10.540.10">
    <property type="entry name" value="Acyl-CoA dehydrogenase/oxidase, N-terminal domain"/>
    <property type="match status" value="1"/>
</dbReference>
<keyword evidence="17" id="KW-0325">Glycoprotein</keyword>
<dbReference type="InterPro" id="IPR036719">
    <property type="entry name" value="Neuro-gated_channel_TM_sf"/>
</dbReference>
<evidence type="ECO:0000313" key="38">
    <source>
        <dbReference type="Proteomes" id="UP000663877"/>
    </source>
</evidence>
<dbReference type="InterPro" id="IPR006029">
    <property type="entry name" value="Neurotrans-gated_channel_TM"/>
</dbReference>
<evidence type="ECO:0000256" key="18">
    <source>
        <dbReference type="ARBA" id="ARBA00023286"/>
    </source>
</evidence>
<dbReference type="InterPro" id="IPR009100">
    <property type="entry name" value="AcylCoA_DH/oxidase_NM_dom_sf"/>
</dbReference>
<dbReference type="InterPro" id="IPR034178">
    <property type="entry name" value="IBD"/>
</dbReference>
<keyword evidence="16" id="KW-0675">Receptor</keyword>
<organism evidence="36 38">
    <name type="scientific">Adineta steineri</name>
    <dbReference type="NCBI Taxonomy" id="433720"/>
    <lineage>
        <taxon>Eukaryota</taxon>
        <taxon>Metazoa</taxon>
        <taxon>Spiralia</taxon>
        <taxon>Gnathifera</taxon>
        <taxon>Rotifera</taxon>
        <taxon>Eurotatoria</taxon>
        <taxon>Bdelloidea</taxon>
        <taxon>Adinetida</taxon>
        <taxon>Adinetidae</taxon>
        <taxon>Adineta</taxon>
    </lineage>
</organism>
<dbReference type="GO" id="GO:0009083">
    <property type="term" value="P:branched-chain amino acid catabolic process"/>
    <property type="evidence" value="ECO:0007669"/>
    <property type="project" value="UniProtKB-KW"/>
</dbReference>